<sequence length="404" mass="46566">MHPFVQLLIIFFALTILFFALVLFDIRAGLKLKRPLIAERNPITGLNNFRYYTNGHALFEEMKRTISNAKYHIHLSFFIFIADDVGEEWINLLKRKAADGVEVRLLVDALSSFALRKKRAELVKAGVQLAFSGKPTFPFTFYYLNHRNHRKMMIIDGKIGYFGGYNVSRDYIGRNPKMGPWHDNHLKIEGESVPELQRLFLEDWKKATHADLLKNGTYFPAVAKGPSPLTLIGTDGKQLETCFVDKLSSAQTSIVIGSPYFVPSKRLMDVLVNRVEHGVKLSILLPMKKDHALVQPASYQYLEPLLKKGAELFHFYQGFYHSKVFIIDRRLCYLGTANFDQRSLFWNDELSGFIEDPELVHQALVQLKKEMKDKSVSISYDQLARRSPWAKLKTKVCAWFSYFL</sequence>
<dbReference type="CDD" id="cd09110">
    <property type="entry name" value="PLDc_CLS_1"/>
    <property type="match status" value="1"/>
</dbReference>
<dbReference type="GO" id="GO:0032049">
    <property type="term" value="P:cardiolipin biosynthetic process"/>
    <property type="evidence" value="ECO:0007669"/>
    <property type="project" value="UniProtKB-ARBA"/>
</dbReference>
<dbReference type="Proteomes" id="UP000198752">
    <property type="component" value="Unassembled WGS sequence"/>
</dbReference>
<dbReference type="InterPro" id="IPR001736">
    <property type="entry name" value="PLipase_D/transphosphatidylase"/>
</dbReference>
<dbReference type="CDD" id="cd09112">
    <property type="entry name" value="PLDc_CLS_2"/>
    <property type="match status" value="1"/>
</dbReference>
<dbReference type="Pfam" id="PF13091">
    <property type="entry name" value="PLDc_2"/>
    <property type="match status" value="2"/>
</dbReference>
<reference evidence="4" key="1">
    <citation type="submission" date="2016-10" db="EMBL/GenBank/DDBJ databases">
        <authorList>
            <person name="Varghese N."/>
            <person name="Submissions S."/>
        </authorList>
    </citation>
    <scope>NUCLEOTIDE SEQUENCE [LARGE SCALE GENOMIC DNA]</scope>
    <source>
        <strain evidence="4">ATCC 700379</strain>
    </source>
</reference>
<accession>A0A1I2Q4I5</accession>
<dbReference type="SMART" id="SM00155">
    <property type="entry name" value="PLDc"/>
    <property type="match status" value="2"/>
</dbReference>
<proteinExistence type="predicted"/>
<evidence type="ECO:0000313" key="3">
    <source>
        <dbReference type="EMBL" id="SFG23234.1"/>
    </source>
</evidence>
<protein>
    <submittedName>
        <fullName evidence="3">Cardiolipin synthase</fullName>
    </submittedName>
</protein>
<evidence type="ECO:0000256" key="1">
    <source>
        <dbReference type="SAM" id="Phobius"/>
    </source>
</evidence>
<keyword evidence="1" id="KW-0812">Transmembrane</keyword>
<dbReference type="PANTHER" id="PTHR21248:SF7">
    <property type="entry name" value="MINOR CARDIOLIPIN SYNTHASE CLSB"/>
    <property type="match status" value="1"/>
</dbReference>
<dbReference type="STRING" id="269670.SAMN02982927_01061"/>
<dbReference type="PROSITE" id="PS50035">
    <property type="entry name" value="PLD"/>
    <property type="match status" value="2"/>
</dbReference>
<organism evidence="3 4">
    <name type="scientific">Sporolactobacillus nakayamae</name>
    <dbReference type="NCBI Taxonomy" id="269670"/>
    <lineage>
        <taxon>Bacteria</taxon>
        <taxon>Bacillati</taxon>
        <taxon>Bacillota</taxon>
        <taxon>Bacilli</taxon>
        <taxon>Bacillales</taxon>
        <taxon>Sporolactobacillaceae</taxon>
        <taxon>Sporolactobacillus</taxon>
    </lineage>
</organism>
<keyword evidence="4" id="KW-1185">Reference proteome</keyword>
<feature type="domain" description="PLD phosphodiesterase" evidence="2">
    <location>
        <begin position="316"/>
        <end position="343"/>
    </location>
</feature>
<evidence type="ECO:0000259" key="2">
    <source>
        <dbReference type="PROSITE" id="PS50035"/>
    </source>
</evidence>
<dbReference type="InterPro" id="IPR025202">
    <property type="entry name" value="PLD-like_dom"/>
</dbReference>
<dbReference type="AlphaFoldDB" id="A0A1I2Q4I5"/>
<dbReference type="SUPFAM" id="SSF56024">
    <property type="entry name" value="Phospholipase D/nuclease"/>
    <property type="match status" value="2"/>
</dbReference>
<keyword evidence="1" id="KW-0472">Membrane</keyword>
<feature type="transmembrane region" description="Helical" evidence="1">
    <location>
        <begin position="6"/>
        <end position="24"/>
    </location>
</feature>
<gene>
    <name evidence="3" type="ORF">SAMN02982927_01061</name>
</gene>
<dbReference type="PANTHER" id="PTHR21248">
    <property type="entry name" value="CARDIOLIPIN SYNTHASE"/>
    <property type="match status" value="1"/>
</dbReference>
<dbReference type="RefSeq" id="WP_093670805.1">
    <property type="nucleotide sequence ID" value="NZ_FOOY01000006.1"/>
</dbReference>
<dbReference type="GO" id="GO:0030572">
    <property type="term" value="F:phosphatidyltransferase activity"/>
    <property type="evidence" value="ECO:0007669"/>
    <property type="project" value="UniProtKB-ARBA"/>
</dbReference>
<dbReference type="Gene3D" id="3.30.870.10">
    <property type="entry name" value="Endonuclease Chain A"/>
    <property type="match status" value="2"/>
</dbReference>
<keyword evidence="1" id="KW-1133">Transmembrane helix</keyword>
<dbReference type="OrthoDB" id="9762009at2"/>
<name>A0A1I2Q4I5_9BACL</name>
<dbReference type="EMBL" id="FOOY01000006">
    <property type="protein sequence ID" value="SFG23234.1"/>
    <property type="molecule type" value="Genomic_DNA"/>
</dbReference>
<feature type="domain" description="PLD phosphodiesterase" evidence="2">
    <location>
        <begin position="144"/>
        <end position="171"/>
    </location>
</feature>
<evidence type="ECO:0000313" key="4">
    <source>
        <dbReference type="Proteomes" id="UP000198752"/>
    </source>
</evidence>